<evidence type="ECO:0000313" key="2">
    <source>
        <dbReference type="EMBL" id="MFL8935304.1"/>
    </source>
</evidence>
<dbReference type="RefSeq" id="WP_411158832.1">
    <property type="nucleotide sequence ID" value="NZ_JBJOSA010000001.1"/>
</dbReference>
<keyword evidence="1" id="KW-0812">Transmembrane</keyword>
<keyword evidence="3" id="KW-1185">Reference proteome</keyword>
<gene>
    <name evidence="2" type="ORF">ACKA06_00765</name>
</gene>
<evidence type="ECO:0000256" key="1">
    <source>
        <dbReference type="SAM" id="Phobius"/>
    </source>
</evidence>
<keyword evidence="1" id="KW-0472">Membrane</keyword>
<feature type="transmembrane region" description="Helical" evidence="1">
    <location>
        <begin position="88"/>
        <end position="108"/>
    </location>
</feature>
<feature type="transmembrane region" description="Helical" evidence="1">
    <location>
        <begin position="129"/>
        <end position="149"/>
    </location>
</feature>
<accession>A0ABW8VPF5</accession>
<evidence type="ECO:0000313" key="3">
    <source>
        <dbReference type="Proteomes" id="UP001628668"/>
    </source>
</evidence>
<organism evidence="2 3">
    <name type="scientific">Rossellomorea oryzaecorticis</name>
    <dbReference type="NCBI Taxonomy" id="1396505"/>
    <lineage>
        <taxon>Bacteria</taxon>
        <taxon>Bacillati</taxon>
        <taxon>Bacillota</taxon>
        <taxon>Bacilli</taxon>
        <taxon>Bacillales</taxon>
        <taxon>Bacillaceae</taxon>
        <taxon>Rossellomorea</taxon>
    </lineage>
</organism>
<feature type="transmembrane region" description="Helical" evidence="1">
    <location>
        <begin position="59"/>
        <end position="82"/>
    </location>
</feature>
<dbReference type="Proteomes" id="UP001628668">
    <property type="component" value="Unassembled WGS sequence"/>
</dbReference>
<name>A0ABW8VPF5_9BACI</name>
<comment type="caution">
    <text evidence="2">The sequence shown here is derived from an EMBL/GenBank/DDBJ whole genome shotgun (WGS) entry which is preliminary data.</text>
</comment>
<keyword evidence="1" id="KW-1133">Transmembrane helix</keyword>
<dbReference type="EMBL" id="JBJOSA010000001">
    <property type="protein sequence ID" value="MFL8935304.1"/>
    <property type="molecule type" value="Genomic_DNA"/>
</dbReference>
<sequence length="165" mass="19400">MIGLILAIIIFNSAAYFFSGRLTRNQKLHIWTFTIAFQLAHDLLIEYKHMAYSYFDKGISWQGMLGHTILLPPVNILFLNFFPFGKGFLKQFSYVAVWTAGLLIYELVARLPEPWGYFQYGWWKWEYSAIEDPILLLLLVLFYKFIIWIEKGTMKVEGEREHAGC</sequence>
<protein>
    <submittedName>
        <fullName evidence="2">Uncharacterized protein</fullName>
    </submittedName>
</protein>
<reference evidence="2 3" key="1">
    <citation type="submission" date="2024-12" db="EMBL/GenBank/DDBJ databases">
        <authorList>
            <person name="Li X."/>
            <person name="Zhang D."/>
        </authorList>
    </citation>
    <scope>NUCLEOTIDE SEQUENCE [LARGE SCALE GENOMIC DNA]</scope>
    <source>
        <strain evidence="2 3">JCM19602</strain>
    </source>
</reference>
<proteinExistence type="predicted"/>